<keyword evidence="2" id="KW-1185">Reference proteome</keyword>
<dbReference type="PaxDb" id="2850-Phatr49286"/>
<sequence length="303" mass="32142">MVVEKGIFGLRSEPTFSVGPAPLTPLVFAYFDQPALSIAIMKISAVALLAILGYASAGAPQLSISVRDGNFAGLDGLEPTVAWENSQQAGDLDVSYGIKASAQPTTDLASLPRSIWGKASTDVSGWGVSARAEVDGQDFTNANVELDANNAGADLNIHLVANAGSAFSVRSAEVTKGFDANGARVTVTPRLNLEDNDRDVVINYNNDKTNVKLTASADNQEVTISQQVDGDNRIAPTLKSNGDISVEWERRLSDDSSLTATLMPNDNLNVEWRDAAWTANVNMPIDGTNINGANVSIKRDVSF</sequence>
<dbReference type="eggNOG" id="ENOG502SNRV">
    <property type="taxonomic scope" value="Eukaryota"/>
</dbReference>
<reference evidence="2" key="2">
    <citation type="submission" date="2008-08" db="EMBL/GenBank/DDBJ databases">
        <authorList>
            <consortium name="Diatom Consortium"/>
            <person name="Grigoriev I."/>
            <person name="Grimwood J."/>
            <person name="Kuo A."/>
            <person name="Otillar R.P."/>
            <person name="Salamov A."/>
            <person name="Detter J.C."/>
            <person name="Lindquist E."/>
            <person name="Shapiro H."/>
            <person name="Lucas S."/>
            <person name="Glavina del Rio T."/>
            <person name="Pitluck S."/>
            <person name="Rokhsar D."/>
            <person name="Bowler C."/>
        </authorList>
    </citation>
    <scope>GENOME REANNOTATION</scope>
    <source>
        <strain evidence="2">CCAP 1055/1</strain>
    </source>
</reference>
<dbReference type="Proteomes" id="UP000000759">
    <property type="component" value="Chromosome 21"/>
</dbReference>
<accession>B7GA37</accession>
<gene>
    <name evidence="1" type="ORF">PHATRDRAFT_49286</name>
</gene>
<dbReference type="InParanoid" id="B7GA37"/>
<dbReference type="OrthoDB" id="36606at2759"/>
<organism evidence="1 2">
    <name type="scientific">Phaeodactylum tricornutum (strain CCAP 1055/1)</name>
    <dbReference type="NCBI Taxonomy" id="556484"/>
    <lineage>
        <taxon>Eukaryota</taxon>
        <taxon>Sar</taxon>
        <taxon>Stramenopiles</taxon>
        <taxon>Ochrophyta</taxon>
        <taxon>Bacillariophyta</taxon>
        <taxon>Bacillariophyceae</taxon>
        <taxon>Bacillariophycidae</taxon>
        <taxon>Naviculales</taxon>
        <taxon>Phaeodactylaceae</taxon>
        <taxon>Phaeodactylum</taxon>
    </lineage>
</organism>
<dbReference type="AlphaFoldDB" id="B7GA37"/>
<dbReference type="EMBL" id="CM000623">
    <property type="protein sequence ID" value="EEC44668.1"/>
    <property type="molecule type" value="Genomic_DNA"/>
</dbReference>
<reference evidence="1 2" key="1">
    <citation type="journal article" date="2008" name="Nature">
        <title>The Phaeodactylum genome reveals the evolutionary history of diatom genomes.</title>
        <authorList>
            <person name="Bowler C."/>
            <person name="Allen A.E."/>
            <person name="Badger J.H."/>
            <person name="Grimwood J."/>
            <person name="Jabbari K."/>
            <person name="Kuo A."/>
            <person name="Maheswari U."/>
            <person name="Martens C."/>
            <person name="Maumus F."/>
            <person name="Otillar R.P."/>
            <person name="Rayko E."/>
            <person name="Salamov A."/>
            <person name="Vandepoele K."/>
            <person name="Beszteri B."/>
            <person name="Gruber A."/>
            <person name="Heijde M."/>
            <person name="Katinka M."/>
            <person name="Mock T."/>
            <person name="Valentin K."/>
            <person name="Verret F."/>
            <person name="Berges J.A."/>
            <person name="Brownlee C."/>
            <person name="Cadoret J.P."/>
            <person name="Chiovitti A."/>
            <person name="Choi C.J."/>
            <person name="Coesel S."/>
            <person name="De Martino A."/>
            <person name="Detter J.C."/>
            <person name="Durkin C."/>
            <person name="Falciatore A."/>
            <person name="Fournet J."/>
            <person name="Haruta M."/>
            <person name="Huysman M.J."/>
            <person name="Jenkins B.D."/>
            <person name="Jiroutova K."/>
            <person name="Jorgensen R.E."/>
            <person name="Joubert Y."/>
            <person name="Kaplan A."/>
            <person name="Kroger N."/>
            <person name="Kroth P.G."/>
            <person name="La Roche J."/>
            <person name="Lindquist E."/>
            <person name="Lommer M."/>
            <person name="Martin-Jezequel V."/>
            <person name="Lopez P.J."/>
            <person name="Lucas S."/>
            <person name="Mangogna M."/>
            <person name="McGinnis K."/>
            <person name="Medlin L.K."/>
            <person name="Montsant A."/>
            <person name="Oudot-Le Secq M.P."/>
            <person name="Napoli C."/>
            <person name="Obornik M."/>
            <person name="Parker M.S."/>
            <person name="Petit J.L."/>
            <person name="Porcel B.M."/>
            <person name="Poulsen N."/>
            <person name="Robison M."/>
            <person name="Rychlewski L."/>
            <person name="Rynearson T.A."/>
            <person name="Schmutz J."/>
            <person name="Shapiro H."/>
            <person name="Siaut M."/>
            <person name="Stanley M."/>
            <person name="Sussman M.R."/>
            <person name="Taylor A.R."/>
            <person name="Vardi A."/>
            <person name="von Dassow P."/>
            <person name="Vyverman W."/>
            <person name="Willis A."/>
            <person name="Wyrwicz L.S."/>
            <person name="Rokhsar D.S."/>
            <person name="Weissenbach J."/>
            <person name="Armbrust E.V."/>
            <person name="Green B.R."/>
            <person name="Van de Peer Y."/>
            <person name="Grigoriev I.V."/>
        </authorList>
    </citation>
    <scope>NUCLEOTIDE SEQUENCE [LARGE SCALE GENOMIC DNA]</scope>
    <source>
        <strain evidence="1 2">CCAP 1055/1</strain>
    </source>
</reference>
<name>B7GA37_PHATC</name>
<dbReference type="RefSeq" id="XP_002183999.1">
    <property type="nucleotide sequence ID" value="XM_002183963.1"/>
</dbReference>
<dbReference type="KEGG" id="pti:PHATRDRAFT_49286"/>
<proteinExistence type="predicted"/>
<dbReference type="GeneID" id="7195574"/>
<protein>
    <submittedName>
        <fullName evidence="1">Uncharacterized protein</fullName>
    </submittedName>
</protein>
<evidence type="ECO:0000313" key="1">
    <source>
        <dbReference type="EMBL" id="EEC44668.1"/>
    </source>
</evidence>
<dbReference type="HOGENOM" id="CLU_867383_0_0_1"/>
<evidence type="ECO:0000313" key="2">
    <source>
        <dbReference type="Proteomes" id="UP000000759"/>
    </source>
</evidence>